<name>A0A117MR79_9ACTN</name>
<dbReference type="EMBL" id="LLZH01000212">
    <property type="protein sequence ID" value="KUL31417.1"/>
    <property type="molecule type" value="Genomic_DNA"/>
</dbReference>
<sequence>MLSSIHIQAIARCLIDLDAHAQRTQGGPGENLLAVLQETPVPGHPDPSARHLGVNPLPVQPQVWRHPDGPVAALRQAHDDMRRFGVQEQLAQVTGVRFLAWVYLYTQTIDDEDGPATVRQIDAVDIDGRAHLLTHVLGEAGHCLLVLPDTAAPDFDGTLTVLNTLARTMRTSG</sequence>
<dbReference type="Proteomes" id="UP000053244">
    <property type="component" value="Unassembled WGS sequence"/>
</dbReference>
<dbReference type="OrthoDB" id="3387138at2"/>
<organism evidence="1 2">
    <name type="scientific">Actinoplanes awajinensis subsp. mycoplanecinus</name>
    <dbReference type="NCBI Taxonomy" id="135947"/>
    <lineage>
        <taxon>Bacteria</taxon>
        <taxon>Bacillati</taxon>
        <taxon>Actinomycetota</taxon>
        <taxon>Actinomycetes</taxon>
        <taxon>Micromonosporales</taxon>
        <taxon>Micromonosporaceae</taxon>
        <taxon>Actinoplanes</taxon>
    </lineage>
</organism>
<dbReference type="AlphaFoldDB" id="A0A117MR79"/>
<reference evidence="1 2" key="1">
    <citation type="submission" date="2015-10" db="EMBL/GenBank/DDBJ databases">
        <authorList>
            <person name="Gilbert D.G."/>
        </authorList>
    </citation>
    <scope>NUCLEOTIDE SEQUENCE [LARGE SCALE GENOMIC DNA]</scope>
    <source>
        <strain evidence="1 2">NRRL B-16712</strain>
    </source>
</reference>
<protein>
    <submittedName>
        <fullName evidence="1">Uncharacterized protein</fullName>
    </submittedName>
</protein>
<dbReference type="RefSeq" id="WP_067694286.1">
    <property type="nucleotide sequence ID" value="NZ_LLZH01000212.1"/>
</dbReference>
<gene>
    <name evidence="1" type="ORF">ADL15_22025</name>
</gene>
<evidence type="ECO:0000313" key="1">
    <source>
        <dbReference type="EMBL" id="KUL31417.1"/>
    </source>
</evidence>
<evidence type="ECO:0000313" key="2">
    <source>
        <dbReference type="Proteomes" id="UP000053244"/>
    </source>
</evidence>
<proteinExistence type="predicted"/>
<keyword evidence="2" id="KW-1185">Reference proteome</keyword>
<accession>A0A117MR79</accession>
<comment type="caution">
    <text evidence="1">The sequence shown here is derived from an EMBL/GenBank/DDBJ whole genome shotgun (WGS) entry which is preliminary data.</text>
</comment>